<dbReference type="InterPro" id="IPR046947">
    <property type="entry name" value="LytR-like"/>
</dbReference>
<evidence type="ECO:0000313" key="4">
    <source>
        <dbReference type="Proteomes" id="UP001202180"/>
    </source>
</evidence>
<keyword evidence="4" id="KW-1185">Reference proteome</keyword>
<dbReference type="PANTHER" id="PTHR37299:SF1">
    <property type="entry name" value="STAGE 0 SPORULATION PROTEIN A HOMOLOG"/>
    <property type="match status" value="1"/>
</dbReference>
<feature type="transmembrane region" description="Helical" evidence="1">
    <location>
        <begin position="53"/>
        <end position="74"/>
    </location>
</feature>
<protein>
    <submittedName>
        <fullName evidence="3">LytTR family transcriptional regulator</fullName>
    </submittedName>
</protein>
<reference evidence="3 4" key="1">
    <citation type="submission" date="2022-04" db="EMBL/GenBank/DDBJ databases">
        <title>Spirosoma sp. strain RP8 genome sequencing and assembly.</title>
        <authorList>
            <person name="Jung Y."/>
        </authorList>
    </citation>
    <scope>NUCLEOTIDE SEQUENCE [LARGE SCALE GENOMIC DNA]</scope>
    <source>
        <strain evidence="3 4">RP8</strain>
    </source>
</reference>
<accession>A0ABT0HHS6</accession>
<evidence type="ECO:0000313" key="3">
    <source>
        <dbReference type="EMBL" id="MCK8491712.1"/>
    </source>
</evidence>
<name>A0ABT0HHS6_9BACT</name>
<comment type="caution">
    <text evidence="3">The sequence shown here is derived from an EMBL/GenBank/DDBJ whole genome shotgun (WGS) entry which is preliminary data.</text>
</comment>
<dbReference type="PANTHER" id="PTHR37299">
    <property type="entry name" value="TRANSCRIPTIONAL REGULATOR-RELATED"/>
    <property type="match status" value="1"/>
</dbReference>
<dbReference type="SMART" id="SM00850">
    <property type="entry name" value="LytTR"/>
    <property type="match status" value="1"/>
</dbReference>
<feature type="transmembrane region" description="Helical" evidence="1">
    <location>
        <begin position="119"/>
        <end position="145"/>
    </location>
</feature>
<dbReference type="Gene3D" id="2.40.50.1020">
    <property type="entry name" value="LytTr DNA-binding domain"/>
    <property type="match status" value="1"/>
</dbReference>
<keyword evidence="1" id="KW-1133">Transmembrane helix</keyword>
<proteinExistence type="predicted"/>
<gene>
    <name evidence="3" type="ORF">M0L20_07595</name>
</gene>
<organism evidence="3 4">
    <name type="scientific">Spirosoma liriopis</name>
    <dbReference type="NCBI Taxonomy" id="2937440"/>
    <lineage>
        <taxon>Bacteria</taxon>
        <taxon>Pseudomonadati</taxon>
        <taxon>Bacteroidota</taxon>
        <taxon>Cytophagia</taxon>
        <taxon>Cytophagales</taxon>
        <taxon>Cytophagaceae</taxon>
        <taxon>Spirosoma</taxon>
    </lineage>
</organism>
<sequence length="305" mass="34434">MFKILSQPFPTEASIPRHLRQAALIGLFVGVFLFAFQPFGLNLWETPHKLAKLLGFGVITFLITAINFIVWPLLFPKLFDEERWTVGRQILTVMVNILLIAVANRVYLAWLINEEKSGIGWLSMLVITFLVGLFPVTGTVLFSYIRQLKKYSSSAAELSSHTPHLPEPTNLFQEEQPTVLPDQPVTGLLTLVAENEKDVLTLPPADLLFIESSDNYCTVVYLKNDRTGQSQPTKPLLRSSLSRLEGQIKLPHVVRCHRSYIVNLDRVERVTGNAQGYKLHLLDGQFQIPVARKYNDTLVAELKAL</sequence>
<dbReference type="RefSeq" id="WP_248476336.1">
    <property type="nucleotide sequence ID" value="NZ_JALPRF010000001.1"/>
</dbReference>
<dbReference type="Pfam" id="PF04397">
    <property type="entry name" value="LytTR"/>
    <property type="match status" value="1"/>
</dbReference>
<dbReference type="EMBL" id="JALPRF010000001">
    <property type="protein sequence ID" value="MCK8491712.1"/>
    <property type="molecule type" value="Genomic_DNA"/>
</dbReference>
<feature type="transmembrane region" description="Helical" evidence="1">
    <location>
        <begin position="86"/>
        <end position="107"/>
    </location>
</feature>
<keyword evidence="1" id="KW-0472">Membrane</keyword>
<feature type="domain" description="HTH LytTR-type" evidence="2">
    <location>
        <begin position="191"/>
        <end position="305"/>
    </location>
</feature>
<evidence type="ECO:0000256" key="1">
    <source>
        <dbReference type="SAM" id="Phobius"/>
    </source>
</evidence>
<dbReference type="InterPro" id="IPR007492">
    <property type="entry name" value="LytTR_DNA-bd_dom"/>
</dbReference>
<dbReference type="Proteomes" id="UP001202180">
    <property type="component" value="Unassembled WGS sequence"/>
</dbReference>
<keyword evidence="1" id="KW-0812">Transmembrane</keyword>
<dbReference type="PROSITE" id="PS50930">
    <property type="entry name" value="HTH_LYTTR"/>
    <property type="match status" value="1"/>
</dbReference>
<feature type="transmembrane region" description="Helical" evidence="1">
    <location>
        <begin position="21"/>
        <end position="41"/>
    </location>
</feature>
<evidence type="ECO:0000259" key="2">
    <source>
        <dbReference type="PROSITE" id="PS50930"/>
    </source>
</evidence>